<dbReference type="Gene3D" id="2.60.120.260">
    <property type="entry name" value="Galactose-binding domain-like"/>
    <property type="match status" value="1"/>
</dbReference>
<name>A0ABY7FKG9_MYAAR</name>
<evidence type="ECO:0000256" key="9">
    <source>
        <dbReference type="SAM" id="Phobius"/>
    </source>
</evidence>
<evidence type="ECO:0000256" key="6">
    <source>
        <dbReference type="ARBA" id="ARBA00022912"/>
    </source>
</evidence>
<comment type="similarity">
    <text evidence="1">Belongs to the protein-tyrosine phosphatase family.</text>
</comment>
<feature type="domain" description="Tyrosine-protein phosphatase" evidence="11">
    <location>
        <begin position="1054"/>
        <end position="1312"/>
    </location>
</feature>
<dbReference type="Gene3D" id="2.170.300.10">
    <property type="entry name" value="Tie2 ligand-binding domain superfamily"/>
    <property type="match status" value="3"/>
</dbReference>
<dbReference type="Pfam" id="PF00102">
    <property type="entry name" value="Y_phosphatase"/>
    <property type="match status" value="2"/>
</dbReference>
<dbReference type="PANTHER" id="PTHR19134:SF562">
    <property type="entry name" value="PROTEIN-TYROSINE-PHOSPHATASE"/>
    <property type="match status" value="1"/>
</dbReference>
<keyword evidence="6" id="KW-0904">Protein phosphatase</keyword>
<dbReference type="PRINTS" id="PR00700">
    <property type="entry name" value="PRTYPHPHTASE"/>
</dbReference>
<dbReference type="SMART" id="SM00194">
    <property type="entry name" value="PTPc"/>
    <property type="match status" value="2"/>
</dbReference>
<dbReference type="CDD" id="cd00047">
    <property type="entry name" value="PTPc"/>
    <property type="match status" value="1"/>
</dbReference>
<keyword evidence="5" id="KW-0106">Calcium</keyword>
<dbReference type="InterPro" id="IPR050348">
    <property type="entry name" value="Protein-Tyr_Phosphatase"/>
</dbReference>
<gene>
    <name evidence="13" type="ORF">MAR_036354</name>
</gene>
<dbReference type="InterPro" id="IPR000742">
    <property type="entry name" value="EGF"/>
</dbReference>
<dbReference type="Gene3D" id="3.90.190.10">
    <property type="entry name" value="Protein tyrosine phosphatase superfamily"/>
    <property type="match status" value="2"/>
</dbReference>
<dbReference type="EMBL" id="CP111024">
    <property type="protein sequence ID" value="WAR22685.1"/>
    <property type="molecule type" value="Genomic_DNA"/>
</dbReference>
<dbReference type="InterPro" id="IPR002049">
    <property type="entry name" value="LE_dom"/>
</dbReference>
<reference evidence="13" key="1">
    <citation type="submission" date="2022-11" db="EMBL/GenBank/DDBJ databases">
        <title>Centuries of genome instability and evolution in soft-shell clam transmissible cancer (bioRxiv).</title>
        <authorList>
            <person name="Hart S.F.M."/>
            <person name="Yonemitsu M.A."/>
            <person name="Giersch R.M."/>
            <person name="Beal B.F."/>
            <person name="Arriagada G."/>
            <person name="Davis B.W."/>
            <person name="Ostrander E.A."/>
            <person name="Goff S.P."/>
            <person name="Metzger M.J."/>
        </authorList>
    </citation>
    <scope>NUCLEOTIDE SEQUENCE</scope>
    <source>
        <strain evidence="13">MELC-2E11</strain>
        <tissue evidence="13">Siphon/mantle</tissue>
    </source>
</reference>
<dbReference type="SMART" id="SM00607">
    <property type="entry name" value="FTP"/>
    <property type="match status" value="1"/>
</dbReference>
<dbReference type="InterPro" id="IPR008979">
    <property type="entry name" value="Galactose-bd-like_sf"/>
</dbReference>
<dbReference type="PANTHER" id="PTHR19134">
    <property type="entry name" value="RECEPTOR-TYPE TYROSINE-PROTEIN PHOSPHATASE"/>
    <property type="match status" value="1"/>
</dbReference>
<dbReference type="SUPFAM" id="SSF52799">
    <property type="entry name" value="(Phosphotyrosine protein) phosphatases II"/>
    <property type="match status" value="2"/>
</dbReference>
<organism evidence="13 14">
    <name type="scientific">Mya arenaria</name>
    <name type="common">Soft-shell clam</name>
    <dbReference type="NCBI Taxonomy" id="6604"/>
    <lineage>
        <taxon>Eukaryota</taxon>
        <taxon>Metazoa</taxon>
        <taxon>Spiralia</taxon>
        <taxon>Lophotrochozoa</taxon>
        <taxon>Mollusca</taxon>
        <taxon>Bivalvia</taxon>
        <taxon>Autobranchia</taxon>
        <taxon>Heteroconchia</taxon>
        <taxon>Euheterodonta</taxon>
        <taxon>Imparidentia</taxon>
        <taxon>Neoheterodontei</taxon>
        <taxon>Myida</taxon>
        <taxon>Myoidea</taxon>
        <taxon>Myidae</taxon>
        <taxon>Mya</taxon>
    </lineage>
</organism>
<dbReference type="InterPro" id="IPR009030">
    <property type="entry name" value="Growth_fac_rcpt_cys_sf"/>
</dbReference>
<dbReference type="SMART" id="SM00181">
    <property type="entry name" value="EGF"/>
    <property type="match status" value="7"/>
</dbReference>
<dbReference type="SUPFAM" id="SSF57184">
    <property type="entry name" value="Growth factor receptor domain"/>
    <property type="match status" value="1"/>
</dbReference>
<feature type="domain" description="Tyrosine specific protein phosphatases" evidence="12">
    <location>
        <begin position="1228"/>
        <end position="1303"/>
    </location>
</feature>
<evidence type="ECO:0000256" key="2">
    <source>
        <dbReference type="ARBA" id="ARBA00013064"/>
    </source>
</evidence>
<keyword evidence="9" id="KW-1133">Transmembrane helix</keyword>
<dbReference type="SMART" id="SM00404">
    <property type="entry name" value="PTPc_motif"/>
    <property type="match status" value="2"/>
</dbReference>
<protein>
    <recommendedName>
        <fullName evidence="2">protein-tyrosine-phosphatase</fullName>
        <ecNumber evidence="2">3.1.3.48</ecNumber>
    </recommendedName>
</protein>
<keyword evidence="14" id="KW-1185">Reference proteome</keyword>
<feature type="signal peptide" evidence="10">
    <location>
        <begin position="1"/>
        <end position="24"/>
    </location>
</feature>
<dbReference type="InterPro" id="IPR006585">
    <property type="entry name" value="FTP1"/>
</dbReference>
<evidence type="ECO:0000259" key="12">
    <source>
        <dbReference type="PROSITE" id="PS50056"/>
    </source>
</evidence>
<keyword evidence="9" id="KW-0472">Membrane</keyword>
<feature type="transmembrane region" description="Helical" evidence="9">
    <location>
        <begin position="640"/>
        <end position="662"/>
    </location>
</feature>
<dbReference type="PROSITE" id="PS00383">
    <property type="entry name" value="TYR_PHOSPHATASE_1"/>
    <property type="match status" value="1"/>
</dbReference>
<feature type="chain" id="PRO_5046289769" description="protein-tyrosine-phosphatase" evidence="10">
    <location>
        <begin position="25"/>
        <end position="1330"/>
    </location>
</feature>
<evidence type="ECO:0000256" key="4">
    <source>
        <dbReference type="ARBA" id="ARBA00022801"/>
    </source>
</evidence>
<keyword evidence="10" id="KW-0732">Signal</keyword>
<dbReference type="Pfam" id="PF22633">
    <property type="entry name" value="F5_F8_type_C_2"/>
    <property type="match status" value="1"/>
</dbReference>
<sequence>MCVEMKMLTFIFLLDVCLFFVVHGQTPDQGGVDGFLPIDPTSTGPDLNPVSVPPPGGSTLCPQGTYGEECEYDCHCPRGVECDPRDGRCPDVCAPGWSGMPFCQAENVAIRKKTYQHGTYMGWNASRAVDGNADQDGTYGSCAWAHNNDDVFKTWWNVDLAASYDVKSIEIYFRTEDAMSQSRRAGVRVYISNSVEEAKNAGLCYIDQMSDFVFPPDHLILRDDSMACSERRGQFVILYIDRPTQTPTRNCPTNTLYSCWANLELCEVELAPTERSVPTARDGATVRRVEHVTSPLARVPGAAFQDGRASPATKDPLNSCIRTNGTCRSCKLGWRGDRCDQACEPGTWGAECAEVCGNCLGTCDPQTGVCSLGCKPGYTGPKCTDECGSGLYGPSCESRCANCREGAPCHHVTGFCPSGCAVGFLGDKCNTECPDGQYGDRCEGTCGLCHEGVHCDHVTGNCPAGCESGWKEDTCQNKCAEGFYGAQCKGECGFCRGGEPCDHVTGTCAAGCEDGWLGEKCKNRCPPGHFGHDCVSTCGTCRDSEPCDHVTGNCSTGCSSGWRGNNCKQPCPSGYYGDACRKSCGHCRHNVTCDHVSGLCMDGCDPEFYGEFCDLALPDPGEEKPAGAADAAGYNPDLSVLIGGILAGVVVVFVGIMLFVLIRRRGCKRATPHKTSVRRSLHSHSNVAIVVDDEHAREHDHHGNPHSHSPTPSRASSLATIKTNCTQSHVTVDDQEVLYVNLKKKTPTPLPFAVPSPKLSTFQRKTMQTAGYELEPTYYNTGTEAMDSAAPGGIPVQQFPAYIRELEADKARIKEEYGKYPHGLKYPHEAGKRPRNKFKNRFAQMFPYDHSRVVLEDEPGEPDTDYINANYIDSVDYPNCYIATQGPNKITLKDFWQMVWQNKSGKIIMLTNLVEEGKNKCERYWPAERSPLVFGYQQVHLVSSQEYPFYTLRVLTLTSRLHPDEPRTIKQFHFTAWPDHGVPDTFEIVSFYKCVLRVPISLPGPMVVHCSAGVGRTGTFVALDALYHYAKRCDTIDVPTFVLKMRQQRMNMIQTLKFEELKPKLGNENFLAALRKENVEKNRNLSVLAADRFRPYLSTYIPDTTDYINAVMIPSRTNKNGYVATQLPMRNTIADFWRLVYDHGSHVIVTLNALDEDQEDSCAWWPSNGDSITFGPLVVETLAVETPCSEVTERTFRILRKGIKDSKLVYMITYNDWQAGRNLPVSIDSFLVVLGRANLYRKSFPDAPKIVICLDGATCSGLFVAVNNVLDQAAQDGEVDVFNAVRQIQLRRPQFVKNKDQYLFVYQCVNRHIALTSGMTSDITYGNVAR</sequence>
<dbReference type="PROSITE" id="PS50055">
    <property type="entry name" value="TYR_PHOSPHATASE_PTP"/>
    <property type="match status" value="2"/>
</dbReference>
<dbReference type="CDD" id="cd00055">
    <property type="entry name" value="EGF_Lam"/>
    <property type="match status" value="1"/>
</dbReference>
<dbReference type="InterPro" id="IPR016130">
    <property type="entry name" value="Tyr_Pase_AS"/>
</dbReference>
<dbReference type="InterPro" id="IPR003595">
    <property type="entry name" value="Tyr_Pase_cat"/>
</dbReference>
<keyword evidence="7" id="KW-1015">Disulfide bond</keyword>
<evidence type="ECO:0000256" key="1">
    <source>
        <dbReference type="ARBA" id="ARBA00009580"/>
    </source>
</evidence>
<dbReference type="Proteomes" id="UP001164746">
    <property type="component" value="Chromosome 13"/>
</dbReference>
<dbReference type="InterPro" id="IPR029021">
    <property type="entry name" value="Prot-tyrosine_phosphatase-like"/>
</dbReference>
<keyword evidence="9" id="KW-0812">Transmembrane</keyword>
<keyword evidence="4" id="KW-0378">Hydrolase</keyword>
<proteinExistence type="inferred from homology"/>
<evidence type="ECO:0000313" key="14">
    <source>
        <dbReference type="Proteomes" id="UP001164746"/>
    </source>
</evidence>
<evidence type="ECO:0000259" key="11">
    <source>
        <dbReference type="PROSITE" id="PS50055"/>
    </source>
</evidence>
<dbReference type="EC" id="3.1.3.48" evidence="2"/>
<feature type="domain" description="Tyrosine-protein phosphatase" evidence="11">
    <location>
        <begin position="813"/>
        <end position="1055"/>
    </location>
</feature>
<evidence type="ECO:0000256" key="10">
    <source>
        <dbReference type="SAM" id="SignalP"/>
    </source>
</evidence>
<accession>A0ABY7FKG9</accession>
<keyword evidence="3" id="KW-0479">Metal-binding</keyword>
<dbReference type="SUPFAM" id="SSF49785">
    <property type="entry name" value="Galactose-binding domain-like"/>
    <property type="match status" value="1"/>
</dbReference>
<dbReference type="PROSITE" id="PS50056">
    <property type="entry name" value="TYR_PHOSPHATASE_2"/>
    <property type="match status" value="2"/>
</dbReference>
<evidence type="ECO:0000256" key="8">
    <source>
        <dbReference type="SAM" id="MobiDB-lite"/>
    </source>
</evidence>
<dbReference type="InterPro" id="IPR000242">
    <property type="entry name" value="PTP_cat"/>
</dbReference>
<evidence type="ECO:0000256" key="7">
    <source>
        <dbReference type="ARBA" id="ARBA00023157"/>
    </source>
</evidence>
<evidence type="ECO:0000256" key="5">
    <source>
        <dbReference type="ARBA" id="ARBA00022837"/>
    </source>
</evidence>
<dbReference type="InterPro" id="IPR000387">
    <property type="entry name" value="Tyr_Pase_dom"/>
</dbReference>
<evidence type="ECO:0000313" key="13">
    <source>
        <dbReference type="EMBL" id="WAR22685.1"/>
    </source>
</evidence>
<feature type="region of interest" description="Disordered" evidence="8">
    <location>
        <begin position="696"/>
        <end position="716"/>
    </location>
</feature>
<feature type="compositionally biased region" description="Polar residues" evidence="8">
    <location>
        <begin position="706"/>
        <end position="716"/>
    </location>
</feature>
<feature type="domain" description="Tyrosine specific protein phosphatases" evidence="12">
    <location>
        <begin position="986"/>
        <end position="1055"/>
    </location>
</feature>
<evidence type="ECO:0000256" key="3">
    <source>
        <dbReference type="ARBA" id="ARBA00022723"/>
    </source>
</evidence>